<keyword evidence="1" id="KW-0472">Membrane</keyword>
<keyword evidence="1" id="KW-0812">Transmembrane</keyword>
<gene>
    <name evidence="2" type="ORF">MZO42_08810</name>
</gene>
<reference evidence="2" key="1">
    <citation type="submission" date="2022-04" db="EMBL/GenBank/DDBJ databases">
        <title>Tomato heritable bacteria conferring resistance against bacterial wilt.</title>
        <authorList>
            <person name="Yin J."/>
        </authorList>
    </citation>
    <scope>NUCLEOTIDE SEQUENCE</scope>
    <source>
        <strain evidence="2">Cra20</strain>
    </source>
</reference>
<keyword evidence="1" id="KW-1133">Transmembrane helix</keyword>
<accession>A0ABU3N3D5</accession>
<protein>
    <submittedName>
        <fullName evidence="2">Uncharacterized protein</fullName>
    </submittedName>
</protein>
<dbReference type="PROSITE" id="PS51257">
    <property type="entry name" value="PROKAR_LIPOPROTEIN"/>
    <property type="match status" value="1"/>
</dbReference>
<dbReference type="EMBL" id="JALMLT010000002">
    <property type="protein sequence ID" value="MDT8758796.1"/>
    <property type="molecule type" value="Genomic_DNA"/>
</dbReference>
<evidence type="ECO:0000313" key="2">
    <source>
        <dbReference type="EMBL" id="MDT8758796.1"/>
    </source>
</evidence>
<sequence>MKMATAAGRRYLRRFMPTMFAYVVVLFACVWAIREWKPQGAGLVVLSLLPALPIIGAIAVMGLYLVEETDEFLRQRIASCMLFGTGVLLAIATVYGFLVNGGAIMADPDLFLWVFPLWCFSWGVAQCVVGLRDHLAAGDA</sequence>
<comment type="caution">
    <text evidence="2">The sequence shown here is derived from an EMBL/GenBank/DDBJ whole genome shotgun (WGS) entry which is preliminary data.</text>
</comment>
<name>A0ABU3N3D5_9SPHN</name>
<proteinExistence type="predicted"/>
<feature type="transmembrane region" description="Helical" evidence="1">
    <location>
        <begin position="110"/>
        <end position="131"/>
    </location>
</feature>
<feature type="transmembrane region" description="Helical" evidence="1">
    <location>
        <begin position="77"/>
        <end position="98"/>
    </location>
</feature>
<feature type="transmembrane region" description="Helical" evidence="1">
    <location>
        <begin position="42"/>
        <end position="65"/>
    </location>
</feature>
<organism evidence="2">
    <name type="scientific">Sphingomonas psychrotolerans</name>
    <dbReference type="NCBI Taxonomy" id="1327635"/>
    <lineage>
        <taxon>Bacteria</taxon>
        <taxon>Pseudomonadati</taxon>
        <taxon>Pseudomonadota</taxon>
        <taxon>Alphaproteobacteria</taxon>
        <taxon>Sphingomonadales</taxon>
        <taxon>Sphingomonadaceae</taxon>
        <taxon>Sphingomonas</taxon>
    </lineage>
</organism>
<evidence type="ECO:0000256" key="1">
    <source>
        <dbReference type="SAM" id="Phobius"/>
    </source>
</evidence>